<evidence type="ECO:0000256" key="5">
    <source>
        <dbReference type="ARBA" id="ARBA00022692"/>
    </source>
</evidence>
<dbReference type="Pfam" id="PF01594">
    <property type="entry name" value="AI-2E_transport"/>
    <property type="match status" value="1"/>
</dbReference>
<protein>
    <submittedName>
        <fullName evidence="10">AI-2E family transporter</fullName>
    </submittedName>
</protein>
<feature type="transmembrane region" description="Helical" evidence="9">
    <location>
        <begin position="328"/>
        <end position="349"/>
    </location>
</feature>
<feature type="transmembrane region" description="Helical" evidence="9">
    <location>
        <begin position="38"/>
        <end position="58"/>
    </location>
</feature>
<evidence type="ECO:0000256" key="2">
    <source>
        <dbReference type="ARBA" id="ARBA00009773"/>
    </source>
</evidence>
<feature type="transmembrane region" description="Helical" evidence="9">
    <location>
        <begin position="384"/>
        <end position="403"/>
    </location>
</feature>
<feature type="transmembrane region" description="Helical" evidence="9">
    <location>
        <begin position="271"/>
        <end position="294"/>
    </location>
</feature>
<comment type="similarity">
    <text evidence="2">Belongs to the autoinducer-2 exporter (AI-2E) (TC 2.A.86) family.</text>
</comment>
<feature type="transmembrane region" description="Helical" evidence="9">
    <location>
        <begin position="120"/>
        <end position="141"/>
    </location>
</feature>
<dbReference type="RefSeq" id="WP_158369567.1">
    <property type="nucleotide sequence ID" value="NZ_JAOQJU010000007.1"/>
</dbReference>
<evidence type="ECO:0000313" key="10">
    <source>
        <dbReference type="EMBL" id="MCU6686489.1"/>
    </source>
</evidence>
<dbReference type="Proteomes" id="UP001652431">
    <property type="component" value="Unassembled WGS sequence"/>
</dbReference>
<gene>
    <name evidence="10" type="ORF">OCV99_07990</name>
</gene>
<proteinExistence type="inferred from homology"/>
<keyword evidence="4" id="KW-1003">Cell membrane</keyword>
<evidence type="ECO:0000256" key="9">
    <source>
        <dbReference type="SAM" id="Phobius"/>
    </source>
</evidence>
<feature type="transmembrane region" description="Helical" evidence="9">
    <location>
        <begin position="78"/>
        <end position="99"/>
    </location>
</feature>
<keyword evidence="5 9" id="KW-0812">Transmembrane</keyword>
<feature type="compositionally biased region" description="Basic and acidic residues" evidence="8">
    <location>
        <begin position="452"/>
        <end position="468"/>
    </location>
</feature>
<reference evidence="10 11" key="1">
    <citation type="journal article" date="2021" name="ISME Commun">
        <title>Automated analysis of genomic sequences facilitates high-throughput and comprehensive description of bacteria.</title>
        <authorList>
            <person name="Hitch T.C.A."/>
        </authorList>
    </citation>
    <scope>NUCLEOTIDE SEQUENCE [LARGE SCALE GENOMIC DNA]</scope>
    <source>
        <strain evidence="10 11">Sanger_03</strain>
    </source>
</reference>
<organism evidence="10 11">
    <name type="scientific">Dorea acetigenes</name>
    <dbReference type="NCBI Taxonomy" id="2981787"/>
    <lineage>
        <taxon>Bacteria</taxon>
        <taxon>Bacillati</taxon>
        <taxon>Bacillota</taxon>
        <taxon>Clostridia</taxon>
        <taxon>Lachnospirales</taxon>
        <taxon>Lachnospiraceae</taxon>
        <taxon>Dorea</taxon>
    </lineage>
</organism>
<evidence type="ECO:0000256" key="8">
    <source>
        <dbReference type="SAM" id="MobiDB-lite"/>
    </source>
</evidence>
<sequence length="468" mass="52187">MNSEREPEKKVTMKRQEAYYNNRPNIGTKGPSKLRQQFAKGMTFFLVVAASIIFYFALLRLPHISDAFATTVGVLKPILYGFAIAYLLNPIVKKVDLYMVPFLDKRMKNKKKVRTISRTAGVLASLIVLILVIVALCNMLIPELYKSIRNLVFTLPGQLNDWVNALNGMEISDSTMSSLLKTIVNEGTDMFQKWLRTDLLNIANEWMSTLTVGVINVFSELFDLLIGVIVSVYVLFSKETFMRQSKKAVYAFLSAHNANLVLHFTRKSNEIFGGFIIGKIIDSVIIGVLCFVGLSLLKMPYTLLVSVIVGVTNVIPFFGPYIGAIPSAILILLADPMKGVYFIIFILILQQLDGNFIGPKILGNSTGLSAFWVIFAILLGGGLFGFAGMLLGVPTFAVIYYVVQMLVNNRLEKKALPVQSGYYDEYSYVDDSGSYVSSREQVDQMDTEQEPGTDREPGEKENVEEKGE</sequence>
<comment type="subcellular location">
    <subcellularLocation>
        <location evidence="1">Cell membrane</location>
        <topology evidence="1">Multi-pass membrane protein</topology>
    </subcellularLocation>
</comment>
<feature type="transmembrane region" description="Helical" evidence="9">
    <location>
        <begin position="214"/>
        <end position="236"/>
    </location>
</feature>
<evidence type="ECO:0000256" key="7">
    <source>
        <dbReference type="ARBA" id="ARBA00023136"/>
    </source>
</evidence>
<name>A0ABT2RM52_9FIRM</name>
<feature type="region of interest" description="Disordered" evidence="8">
    <location>
        <begin position="433"/>
        <end position="468"/>
    </location>
</feature>
<keyword evidence="3" id="KW-0813">Transport</keyword>
<feature type="transmembrane region" description="Helical" evidence="9">
    <location>
        <begin position="301"/>
        <end position="322"/>
    </location>
</feature>
<dbReference type="PANTHER" id="PTHR21716:SF53">
    <property type="entry name" value="PERMEASE PERM-RELATED"/>
    <property type="match status" value="1"/>
</dbReference>
<dbReference type="PANTHER" id="PTHR21716">
    <property type="entry name" value="TRANSMEMBRANE PROTEIN"/>
    <property type="match status" value="1"/>
</dbReference>
<keyword evidence="6 9" id="KW-1133">Transmembrane helix</keyword>
<accession>A0ABT2RM52</accession>
<evidence type="ECO:0000256" key="3">
    <source>
        <dbReference type="ARBA" id="ARBA00022448"/>
    </source>
</evidence>
<dbReference type="EMBL" id="JAOQJU010000007">
    <property type="protein sequence ID" value="MCU6686489.1"/>
    <property type="molecule type" value="Genomic_DNA"/>
</dbReference>
<dbReference type="InterPro" id="IPR002549">
    <property type="entry name" value="AI-2E-like"/>
</dbReference>
<evidence type="ECO:0000256" key="4">
    <source>
        <dbReference type="ARBA" id="ARBA00022475"/>
    </source>
</evidence>
<keyword evidence="11" id="KW-1185">Reference proteome</keyword>
<keyword evidence="7 9" id="KW-0472">Membrane</keyword>
<evidence type="ECO:0000256" key="1">
    <source>
        <dbReference type="ARBA" id="ARBA00004651"/>
    </source>
</evidence>
<evidence type="ECO:0000256" key="6">
    <source>
        <dbReference type="ARBA" id="ARBA00022989"/>
    </source>
</evidence>
<evidence type="ECO:0000313" key="11">
    <source>
        <dbReference type="Proteomes" id="UP001652431"/>
    </source>
</evidence>
<comment type="caution">
    <text evidence="10">The sequence shown here is derived from an EMBL/GenBank/DDBJ whole genome shotgun (WGS) entry which is preliminary data.</text>
</comment>